<dbReference type="Proteomes" id="UP000514410">
    <property type="component" value="Chromosome"/>
</dbReference>
<reference evidence="3 4" key="1">
    <citation type="submission" date="2020-02" db="EMBL/GenBank/DDBJ databases">
        <title>Complete Genome Sequence of Lactobacillus sp. NFFJ11 Isolated from animal feed.</title>
        <authorList>
            <person name="Jung J.Y."/>
        </authorList>
    </citation>
    <scope>NUCLEOTIDE SEQUENCE [LARGE SCALE GENOMIC DNA]</scope>
    <source>
        <strain evidence="3 4">NFFJ11</strain>
    </source>
</reference>
<dbReference type="EMBL" id="CP049366">
    <property type="protein sequence ID" value="QMT84976.1"/>
    <property type="molecule type" value="Genomic_DNA"/>
</dbReference>
<name>A0A7L7L090_9LACO</name>
<evidence type="ECO:0008006" key="5">
    <source>
        <dbReference type="Google" id="ProtNLM"/>
    </source>
</evidence>
<keyword evidence="2" id="KW-0732">Signal</keyword>
<feature type="region of interest" description="Disordered" evidence="1">
    <location>
        <begin position="401"/>
        <end position="428"/>
    </location>
</feature>
<gene>
    <name evidence="3" type="ORF">G6534_10240</name>
</gene>
<feature type="region of interest" description="Disordered" evidence="1">
    <location>
        <begin position="63"/>
        <end position="98"/>
    </location>
</feature>
<evidence type="ECO:0000313" key="4">
    <source>
        <dbReference type="Proteomes" id="UP000514410"/>
    </source>
</evidence>
<evidence type="ECO:0000256" key="1">
    <source>
        <dbReference type="SAM" id="MobiDB-lite"/>
    </source>
</evidence>
<organism evidence="3 4">
    <name type="scientific">Companilactobacillus pabuli</name>
    <dbReference type="NCBI Taxonomy" id="2714036"/>
    <lineage>
        <taxon>Bacteria</taxon>
        <taxon>Bacillati</taxon>
        <taxon>Bacillota</taxon>
        <taxon>Bacilli</taxon>
        <taxon>Lactobacillales</taxon>
        <taxon>Lactobacillaceae</taxon>
        <taxon>Companilactobacillus</taxon>
    </lineage>
</organism>
<accession>A0A7L7L090</accession>
<proteinExistence type="predicted"/>
<sequence length="565" mass="61711">MKLAKTVIVSGLLFSSVLGSVNVGSITAMAAENAQTSARALGPAGLPKSGITELTPPEIITPDEQEQQSHEPQLTAPDIVSVGKPGDTNDNKPAASTTKSVQLKFIDKDAHKTLENKTKTIEVPNAQKSTTVTKDMLPDGYQFENDVKQMSFRINSSKDGQNVIYVAIVKKSNNVATQKNVTVKFVDSKTNKVVTSGVQIFPIDNAAKTITINSKDVPSDYKLINGKDKITLEINSDNSVQIKVEPKKAVTPTNKNVQIQFIDKATGKAIDKSSKTIQVSNNTKNVTIKKDMLPTEYKLESDLDQITLRINNEDSKNTVYVRVVKIGSEVVTKKNVTVKFINAKTGKSIPSGVRTFQVNKADKTITIGDKNLPNGYKLANGKNEIKLDINKDGSVQVKVESTKVVSTPAPTPSKPGKPAAKPSKRPSGARYTIQRVRITFVDQNSKDLVGYKQVTGKASFSTKIEAPKGYSFTNAKDATIKFDKKGNKDIKVFVKKMTSVPVKHEGIVTTTNGSYKRLYTLEGKMITNRALGVNSKWYTDQYATVNGEKMYRVATNEWVKASDVK</sequence>
<protein>
    <recommendedName>
        <fullName evidence="5">Surface layer protein A domain-containing protein</fullName>
    </recommendedName>
</protein>
<keyword evidence="4" id="KW-1185">Reference proteome</keyword>
<feature type="chain" id="PRO_5029742757" description="Surface layer protein A domain-containing protein" evidence="2">
    <location>
        <begin position="31"/>
        <end position="565"/>
    </location>
</feature>
<dbReference type="RefSeq" id="WP_182082761.1">
    <property type="nucleotide sequence ID" value="NZ_CP049366.1"/>
</dbReference>
<dbReference type="KEGG" id="cpab:G6534_10240"/>
<feature type="compositionally biased region" description="Low complexity" evidence="1">
    <location>
        <begin position="416"/>
        <end position="428"/>
    </location>
</feature>
<feature type="signal peptide" evidence="2">
    <location>
        <begin position="1"/>
        <end position="30"/>
    </location>
</feature>
<evidence type="ECO:0000256" key="2">
    <source>
        <dbReference type="SAM" id="SignalP"/>
    </source>
</evidence>
<evidence type="ECO:0000313" key="3">
    <source>
        <dbReference type="EMBL" id="QMT84976.1"/>
    </source>
</evidence>
<dbReference type="AlphaFoldDB" id="A0A7L7L090"/>